<feature type="domain" description="SnoaL-like" evidence="2">
    <location>
        <begin position="118"/>
        <end position="216"/>
    </location>
</feature>
<feature type="region of interest" description="Disordered" evidence="1">
    <location>
        <begin position="42"/>
        <end position="77"/>
    </location>
</feature>
<proteinExistence type="predicted"/>
<name>A0A2G1QIT8_9HYPH</name>
<protein>
    <recommendedName>
        <fullName evidence="2">SnoaL-like domain-containing protein</fullName>
    </recommendedName>
</protein>
<evidence type="ECO:0000313" key="3">
    <source>
        <dbReference type="EMBL" id="PHP65436.1"/>
    </source>
</evidence>
<dbReference type="Pfam" id="PF12680">
    <property type="entry name" value="SnoaL_2"/>
    <property type="match status" value="1"/>
</dbReference>
<dbReference type="InterPro" id="IPR037401">
    <property type="entry name" value="SnoaL-like"/>
</dbReference>
<dbReference type="RefSeq" id="WP_099307949.1">
    <property type="nucleotide sequence ID" value="NZ_PDVP01000015.1"/>
</dbReference>
<feature type="region of interest" description="Disordered" evidence="1">
    <location>
        <begin position="1"/>
        <end position="20"/>
    </location>
</feature>
<keyword evidence="4" id="KW-1185">Reference proteome</keyword>
<accession>A0A2G1QIT8</accession>
<evidence type="ECO:0000256" key="1">
    <source>
        <dbReference type="SAM" id="MobiDB-lite"/>
    </source>
</evidence>
<dbReference type="AlphaFoldDB" id="A0A2G1QIT8"/>
<dbReference type="Proteomes" id="UP000221168">
    <property type="component" value="Unassembled WGS sequence"/>
</dbReference>
<dbReference type="SUPFAM" id="SSF54427">
    <property type="entry name" value="NTF2-like"/>
    <property type="match status" value="1"/>
</dbReference>
<evidence type="ECO:0000313" key="4">
    <source>
        <dbReference type="Proteomes" id="UP000221168"/>
    </source>
</evidence>
<dbReference type="InterPro" id="IPR032710">
    <property type="entry name" value="NTF2-like_dom_sf"/>
</dbReference>
<organism evidence="3 4">
    <name type="scientific">Zhengella mangrovi</name>
    <dbReference type="NCBI Taxonomy" id="1982044"/>
    <lineage>
        <taxon>Bacteria</taxon>
        <taxon>Pseudomonadati</taxon>
        <taxon>Pseudomonadota</taxon>
        <taxon>Alphaproteobacteria</taxon>
        <taxon>Hyphomicrobiales</taxon>
        <taxon>Notoacmeibacteraceae</taxon>
        <taxon>Zhengella</taxon>
    </lineage>
</organism>
<dbReference type="EMBL" id="PDVP01000015">
    <property type="protein sequence ID" value="PHP65436.1"/>
    <property type="molecule type" value="Genomic_DNA"/>
</dbReference>
<dbReference type="OrthoDB" id="9800684at2"/>
<sequence length="226" mass="25538">MKKPTKTTDGADNRATIGRGALPAKLRVVGAPEAQDIEEIVRSEPREPSTPQVHENQSAQKVEEIVQKPSSTRESNSHRLANGFRVVDNRAYQRVQKIRPVALVVPADDEIGYKKLITRFEEAFITRDMKAIGDCLSPSFQWHLPNGQVAYGKKEALEEMERRFAMPNAPRFSGSVWRFKDTTVIQTYDVEYLGADGKWRQSKGMDLYEIGGGLITVKDAYWKMIP</sequence>
<feature type="compositionally biased region" description="Polar residues" evidence="1">
    <location>
        <begin position="49"/>
        <end position="60"/>
    </location>
</feature>
<dbReference type="Gene3D" id="3.10.450.50">
    <property type="match status" value="1"/>
</dbReference>
<comment type="caution">
    <text evidence="3">The sequence shown here is derived from an EMBL/GenBank/DDBJ whole genome shotgun (WGS) entry which is preliminary data.</text>
</comment>
<gene>
    <name evidence="3" type="ORF">CSC94_18935</name>
</gene>
<evidence type="ECO:0000259" key="2">
    <source>
        <dbReference type="Pfam" id="PF12680"/>
    </source>
</evidence>
<reference evidence="3 4" key="1">
    <citation type="submission" date="2017-10" db="EMBL/GenBank/DDBJ databases">
        <title>Sedimentibacterium mangrovi gen. nov., sp. nov., a novel member of family Phyllobacteriacea isolated from mangrove sediment.</title>
        <authorList>
            <person name="Liao H."/>
            <person name="Tian Y."/>
        </authorList>
    </citation>
    <scope>NUCLEOTIDE SEQUENCE [LARGE SCALE GENOMIC DNA]</scope>
    <source>
        <strain evidence="3 4">X9-2-2</strain>
    </source>
</reference>